<proteinExistence type="predicted"/>
<reference evidence="2 3" key="1">
    <citation type="submission" date="2017-12" db="EMBL/GenBank/DDBJ databases">
        <title>Integrating genomic resources of turbot (Scophthalmus maximus) in depth evaluation of genetic and physical mapping variation across individuals.</title>
        <authorList>
            <person name="Martinez P."/>
        </authorList>
    </citation>
    <scope>NUCLEOTIDE SEQUENCE [LARGE SCALE GENOMIC DNA]</scope>
</reference>
<dbReference type="Proteomes" id="UP000246464">
    <property type="component" value="Chromosome 1"/>
</dbReference>
<feature type="region of interest" description="Disordered" evidence="1">
    <location>
        <begin position="60"/>
        <end position="120"/>
    </location>
</feature>
<dbReference type="AlphaFoldDB" id="A0A2U9AVQ4"/>
<dbReference type="EMBL" id="CP026243">
    <property type="protein sequence ID" value="AWO95691.1"/>
    <property type="molecule type" value="Genomic_DNA"/>
</dbReference>
<feature type="compositionally biased region" description="Low complexity" evidence="1">
    <location>
        <begin position="82"/>
        <end position="103"/>
    </location>
</feature>
<name>A0A2U9AVQ4_SCOMX</name>
<evidence type="ECO:0000256" key="1">
    <source>
        <dbReference type="SAM" id="MobiDB-lite"/>
    </source>
</evidence>
<protein>
    <submittedName>
        <fullName evidence="2">Putative cell wall protein DAN4-like</fullName>
    </submittedName>
</protein>
<evidence type="ECO:0000313" key="3">
    <source>
        <dbReference type="Proteomes" id="UP000246464"/>
    </source>
</evidence>
<accession>A0A2U9AVQ4</accession>
<gene>
    <name evidence="2" type="ORF">SMAX5B_018907</name>
</gene>
<organism evidence="2 3">
    <name type="scientific">Scophthalmus maximus</name>
    <name type="common">Turbot</name>
    <name type="synonym">Psetta maxima</name>
    <dbReference type="NCBI Taxonomy" id="52904"/>
    <lineage>
        <taxon>Eukaryota</taxon>
        <taxon>Metazoa</taxon>
        <taxon>Chordata</taxon>
        <taxon>Craniata</taxon>
        <taxon>Vertebrata</taxon>
        <taxon>Euteleostomi</taxon>
        <taxon>Actinopterygii</taxon>
        <taxon>Neopterygii</taxon>
        <taxon>Teleostei</taxon>
        <taxon>Neoteleostei</taxon>
        <taxon>Acanthomorphata</taxon>
        <taxon>Carangaria</taxon>
        <taxon>Pleuronectiformes</taxon>
        <taxon>Pleuronectoidei</taxon>
        <taxon>Scophthalmidae</taxon>
        <taxon>Scophthalmus</taxon>
    </lineage>
</organism>
<feature type="compositionally biased region" description="Polar residues" evidence="1">
    <location>
        <begin position="72"/>
        <end position="81"/>
    </location>
</feature>
<evidence type="ECO:0000313" key="2">
    <source>
        <dbReference type="EMBL" id="AWO95691.1"/>
    </source>
</evidence>
<keyword evidence="3" id="KW-1185">Reference proteome</keyword>
<sequence>MLINKHKQAQRRDIEDNLVKQWMNEDFEWSRSNSQADTNNAGDYRNPSFIYEESASHREITGDFGQPIPDYQLTQPDLDTNSRQSSPFSTRSLSLPPTSHSSSNLPMTIGRPQIRTSWDA</sequence>